<protein>
    <submittedName>
        <fullName evidence="3">Uncharacterized protein</fullName>
    </submittedName>
</protein>
<feature type="chain" id="PRO_5032628058" evidence="2">
    <location>
        <begin position="23"/>
        <end position="118"/>
    </location>
</feature>
<dbReference type="GO" id="GO:0006508">
    <property type="term" value="P:proteolysis"/>
    <property type="evidence" value="ECO:0007669"/>
    <property type="project" value="InterPro"/>
</dbReference>
<dbReference type="Pfam" id="PF00450">
    <property type="entry name" value="Peptidase_S10"/>
    <property type="match status" value="1"/>
</dbReference>
<dbReference type="GO" id="GO:0004185">
    <property type="term" value="F:serine-type carboxypeptidase activity"/>
    <property type="evidence" value="ECO:0007669"/>
    <property type="project" value="InterPro"/>
</dbReference>
<accession>A0A835KLR2</accession>
<proteinExistence type="inferred from homology"/>
<feature type="signal peptide" evidence="2">
    <location>
        <begin position="1"/>
        <end position="22"/>
    </location>
</feature>
<keyword evidence="4" id="KW-1185">Reference proteome</keyword>
<organism evidence="3 4">
    <name type="scientific">Digitaria exilis</name>
    <dbReference type="NCBI Taxonomy" id="1010633"/>
    <lineage>
        <taxon>Eukaryota</taxon>
        <taxon>Viridiplantae</taxon>
        <taxon>Streptophyta</taxon>
        <taxon>Embryophyta</taxon>
        <taxon>Tracheophyta</taxon>
        <taxon>Spermatophyta</taxon>
        <taxon>Magnoliopsida</taxon>
        <taxon>Liliopsida</taxon>
        <taxon>Poales</taxon>
        <taxon>Poaceae</taxon>
        <taxon>PACMAD clade</taxon>
        <taxon>Panicoideae</taxon>
        <taxon>Panicodae</taxon>
        <taxon>Paniceae</taxon>
        <taxon>Anthephorinae</taxon>
        <taxon>Digitaria</taxon>
    </lineage>
</organism>
<comment type="similarity">
    <text evidence="1">Belongs to the peptidase S10 family.</text>
</comment>
<sequence>MRRSPLLLALLCILLCSCLLHAKRPAIITTGTADGNQLWGYVQVREKAHLFWWYYKSPQRVSSPTNPWPTVLCVGPASSGRGNFMEIGPLDMNLEPRESTWLKKADLIFVVRQTVPSN</sequence>
<comment type="caution">
    <text evidence="3">The sequence shown here is derived from an EMBL/GenBank/DDBJ whole genome shotgun (WGS) entry which is preliminary data.</text>
</comment>
<gene>
    <name evidence="3" type="ORF">HU200_012627</name>
</gene>
<dbReference type="Gene3D" id="3.40.50.1820">
    <property type="entry name" value="alpha/beta hydrolase"/>
    <property type="match status" value="1"/>
</dbReference>
<dbReference type="OrthoDB" id="443318at2759"/>
<name>A0A835KLR2_9POAL</name>
<dbReference type="EMBL" id="JACEFO010001035">
    <property type="protein sequence ID" value="KAF8749609.1"/>
    <property type="molecule type" value="Genomic_DNA"/>
</dbReference>
<dbReference type="SUPFAM" id="SSF53474">
    <property type="entry name" value="alpha/beta-Hydrolases"/>
    <property type="match status" value="1"/>
</dbReference>
<dbReference type="PROSITE" id="PS51257">
    <property type="entry name" value="PROKAR_LIPOPROTEIN"/>
    <property type="match status" value="1"/>
</dbReference>
<evidence type="ECO:0000313" key="4">
    <source>
        <dbReference type="Proteomes" id="UP000636709"/>
    </source>
</evidence>
<dbReference type="InterPro" id="IPR001563">
    <property type="entry name" value="Peptidase_S10"/>
</dbReference>
<dbReference type="InterPro" id="IPR029058">
    <property type="entry name" value="AB_hydrolase_fold"/>
</dbReference>
<reference evidence="3" key="1">
    <citation type="submission" date="2020-07" db="EMBL/GenBank/DDBJ databases">
        <title>Genome sequence and genetic diversity analysis of an under-domesticated orphan crop, white fonio (Digitaria exilis).</title>
        <authorList>
            <person name="Bennetzen J.L."/>
            <person name="Chen S."/>
            <person name="Ma X."/>
            <person name="Wang X."/>
            <person name="Yssel A.E.J."/>
            <person name="Chaluvadi S.R."/>
            <person name="Johnson M."/>
            <person name="Gangashetty P."/>
            <person name="Hamidou F."/>
            <person name="Sanogo M.D."/>
            <person name="Zwaenepoel A."/>
            <person name="Wallace J."/>
            <person name="Van De Peer Y."/>
            <person name="Van Deynze A."/>
        </authorList>
    </citation>
    <scope>NUCLEOTIDE SEQUENCE</scope>
    <source>
        <tissue evidence="3">Leaves</tissue>
    </source>
</reference>
<dbReference type="AlphaFoldDB" id="A0A835KLR2"/>
<dbReference type="Proteomes" id="UP000636709">
    <property type="component" value="Unassembled WGS sequence"/>
</dbReference>
<keyword evidence="2" id="KW-0732">Signal</keyword>
<evidence type="ECO:0000256" key="1">
    <source>
        <dbReference type="ARBA" id="ARBA00009431"/>
    </source>
</evidence>
<evidence type="ECO:0000256" key="2">
    <source>
        <dbReference type="SAM" id="SignalP"/>
    </source>
</evidence>
<evidence type="ECO:0000313" key="3">
    <source>
        <dbReference type="EMBL" id="KAF8749609.1"/>
    </source>
</evidence>